<keyword evidence="3" id="KW-1185">Reference proteome</keyword>
<gene>
    <name evidence="2" type="ORF">KOR34_35660</name>
</gene>
<dbReference type="AlphaFoldDB" id="A0A5C5V6Z7"/>
<accession>A0A5C5V6Z7</accession>
<dbReference type="OrthoDB" id="291621at2"/>
<dbReference type="EMBL" id="SIHJ01000002">
    <property type="protein sequence ID" value="TWT33733.1"/>
    <property type="molecule type" value="Genomic_DNA"/>
</dbReference>
<reference evidence="2 3" key="1">
    <citation type="submission" date="2019-02" db="EMBL/GenBank/DDBJ databases">
        <title>Deep-cultivation of Planctomycetes and their phenomic and genomic characterization uncovers novel biology.</title>
        <authorList>
            <person name="Wiegand S."/>
            <person name="Jogler M."/>
            <person name="Boedeker C."/>
            <person name="Pinto D."/>
            <person name="Vollmers J."/>
            <person name="Rivas-Marin E."/>
            <person name="Kohn T."/>
            <person name="Peeters S.H."/>
            <person name="Heuer A."/>
            <person name="Rast P."/>
            <person name="Oberbeckmann S."/>
            <person name="Bunk B."/>
            <person name="Jeske O."/>
            <person name="Meyerdierks A."/>
            <person name="Storesund J.E."/>
            <person name="Kallscheuer N."/>
            <person name="Luecker S."/>
            <person name="Lage O.M."/>
            <person name="Pohl T."/>
            <person name="Merkel B.J."/>
            <person name="Hornburger P."/>
            <person name="Mueller R.-W."/>
            <person name="Bruemmer F."/>
            <person name="Labrenz M."/>
            <person name="Spormann A.M."/>
            <person name="Op Den Camp H."/>
            <person name="Overmann J."/>
            <person name="Amann R."/>
            <person name="Jetten M.S.M."/>
            <person name="Mascher T."/>
            <person name="Medema M.H."/>
            <person name="Devos D.P."/>
            <person name="Kaster A.-K."/>
            <person name="Ovreas L."/>
            <person name="Rohde M."/>
            <person name="Galperin M.Y."/>
            <person name="Jogler C."/>
        </authorList>
    </citation>
    <scope>NUCLEOTIDE SEQUENCE [LARGE SCALE GENOMIC DNA]</scope>
    <source>
        <strain evidence="2 3">KOR34</strain>
    </source>
</reference>
<protein>
    <submittedName>
        <fullName evidence="2">BON domain protein</fullName>
    </submittedName>
</protein>
<proteinExistence type="predicted"/>
<dbReference type="InterPro" id="IPR007055">
    <property type="entry name" value="BON_dom"/>
</dbReference>
<dbReference type="Gene3D" id="3.30.1340.30">
    <property type="match status" value="1"/>
</dbReference>
<comment type="caution">
    <text evidence="2">The sequence shown here is derived from an EMBL/GenBank/DDBJ whole genome shotgun (WGS) entry which is preliminary data.</text>
</comment>
<evidence type="ECO:0000259" key="1">
    <source>
        <dbReference type="PROSITE" id="PS50914"/>
    </source>
</evidence>
<organism evidence="2 3">
    <name type="scientific">Posidoniimonas corsicana</name>
    <dbReference type="NCBI Taxonomy" id="1938618"/>
    <lineage>
        <taxon>Bacteria</taxon>
        <taxon>Pseudomonadati</taxon>
        <taxon>Planctomycetota</taxon>
        <taxon>Planctomycetia</taxon>
        <taxon>Pirellulales</taxon>
        <taxon>Lacipirellulaceae</taxon>
        <taxon>Posidoniimonas</taxon>
    </lineage>
</organism>
<dbReference type="RefSeq" id="WP_146566600.1">
    <property type="nucleotide sequence ID" value="NZ_SIHJ01000002.1"/>
</dbReference>
<dbReference type="PROSITE" id="PS50914">
    <property type="entry name" value="BON"/>
    <property type="match status" value="1"/>
</dbReference>
<evidence type="ECO:0000313" key="2">
    <source>
        <dbReference type="EMBL" id="TWT33733.1"/>
    </source>
</evidence>
<feature type="domain" description="BON" evidence="1">
    <location>
        <begin position="12"/>
        <end position="80"/>
    </location>
</feature>
<sequence>MIESAAATTTPANDLLSDRVSSALAASPHVPGGKLRVEAADGEVRLHGNVTTFFEKQMAQELVRRLDGVDRIENLLQVSWS</sequence>
<evidence type="ECO:0000313" key="3">
    <source>
        <dbReference type="Proteomes" id="UP000316714"/>
    </source>
</evidence>
<name>A0A5C5V6Z7_9BACT</name>
<dbReference type="Proteomes" id="UP000316714">
    <property type="component" value="Unassembled WGS sequence"/>
</dbReference>
<dbReference type="Pfam" id="PF04972">
    <property type="entry name" value="BON"/>
    <property type="match status" value="1"/>
</dbReference>